<keyword evidence="2" id="KW-1185">Reference proteome</keyword>
<name>A0ABW3U6A4_9GAMM</name>
<evidence type="ECO:0000313" key="1">
    <source>
        <dbReference type="EMBL" id="MFD1216413.1"/>
    </source>
</evidence>
<sequence length="113" mass="12572">MAATPKDLAKRIMLRLGILQSGEEPSHEESQDIITVMTSVHASLLDMGLIDWPLSSIPMRCEDAWINHMAWKVSGDFGTTTQEIVARGEEGYRMLIGLSAQPVDERDIPVCDF</sequence>
<organism evidence="1 2">
    <name type="scientific">Microbulbifer celer</name>
    <dbReference type="NCBI Taxonomy" id="435905"/>
    <lineage>
        <taxon>Bacteria</taxon>
        <taxon>Pseudomonadati</taxon>
        <taxon>Pseudomonadota</taxon>
        <taxon>Gammaproteobacteria</taxon>
        <taxon>Cellvibrionales</taxon>
        <taxon>Microbulbiferaceae</taxon>
        <taxon>Microbulbifer</taxon>
    </lineage>
</organism>
<gene>
    <name evidence="1" type="ORF">ACFQ2X_07380</name>
</gene>
<accession>A0ABW3U6A4</accession>
<proteinExistence type="predicted"/>
<protein>
    <submittedName>
        <fullName evidence="1">Uncharacterized protein</fullName>
    </submittedName>
</protein>
<evidence type="ECO:0000313" key="2">
    <source>
        <dbReference type="Proteomes" id="UP001597264"/>
    </source>
</evidence>
<reference evidence="2" key="1">
    <citation type="journal article" date="2019" name="Int. J. Syst. Evol. Microbiol.">
        <title>The Global Catalogue of Microorganisms (GCM) 10K type strain sequencing project: providing services to taxonomists for standard genome sequencing and annotation.</title>
        <authorList>
            <consortium name="The Broad Institute Genomics Platform"/>
            <consortium name="The Broad Institute Genome Sequencing Center for Infectious Disease"/>
            <person name="Wu L."/>
            <person name="Ma J."/>
        </authorList>
    </citation>
    <scope>NUCLEOTIDE SEQUENCE [LARGE SCALE GENOMIC DNA]</scope>
    <source>
        <strain evidence="2">CCUG 54356</strain>
    </source>
</reference>
<dbReference type="RefSeq" id="WP_230438511.1">
    <property type="nucleotide sequence ID" value="NZ_CP087715.1"/>
</dbReference>
<dbReference type="Proteomes" id="UP001597264">
    <property type="component" value="Unassembled WGS sequence"/>
</dbReference>
<dbReference type="EMBL" id="JBHTLR010000007">
    <property type="protein sequence ID" value="MFD1216413.1"/>
    <property type="molecule type" value="Genomic_DNA"/>
</dbReference>
<comment type="caution">
    <text evidence="1">The sequence shown here is derived from an EMBL/GenBank/DDBJ whole genome shotgun (WGS) entry which is preliminary data.</text>
</comment>